<dbReference type="HOGENOM" id="CLU_032090_0_0_1"/>
<dbReference type="SMART" id="SM00733">
    <property type="entry name" value="Mterf"/>
    <property type="match status" value="6"/>
</dbReference>
<evidence type="ECO:0000313" key="4">
    <source>
        <dbReference type="EnsemblPlants" id="KQK86795"/>
    </source>
</evidence>
<dbReference type="GO" id="GO:0009658">
    <property type="term" value="P:chloroplast organization"/>
    <property type="evidence" value="ECO:0000318"/>
    <property type="project" value="GO_Central"/>
</dbReference>
<comment type="similarity">
    <text evidence="1">Belongs to the mTERF family.</text>
</comment>
<dbReference type="Gene3D" id="1.25.70.10">
    <property type="entry name" value="Transcription termination factor 3, mitochondrial"/>
    <property type="match status" value="1"/>
</dbReference>
<evidence type="ECO:0000313" key="5">
    <source>
        <dbReference type="Proteomes" id="UP000004995"/>
    </source>
</evidence>
<keyword evidence="2" id="KW-0804">Transcription</keyword>
<dbReference type="eggNOG" id="KOG1267">
    <property type="taxonomic scope" value="Eukaryota"/>
</dbReference>
<keyword evidence="2" id="KW-0805">Transcription regulation</keyword>
<dbReference type="FunFam" id="1.25.70.10:FF:000010">
    <property type="entry name" value="Transcription termination factor MTEF1, chloroplastic"/>
    <property type="match status" value="1"/>
</dbReference>
<dbReference type="EnsemblPlants" id="KQK86795">
    <property type="protein sequence ID" value="KQK86795"/>
    <property type="gene ID" value="SETIT_036035mg"/>
</dbReference>
<protein>
    <submittedName>
        <fullName evidence="4">Uncharacterized protein</fullName>
    </submittedName>
</protein>
<sequence>MAYPYFSFPDVIFMFAANEHRPECQVTSNDQIKKRMRCHFTPACILVFPGSPTSESELLQIHQTGERNHTPAMPLCSFYASTSLPVAKPHQSVASSKPHSTAAASVATTVPTRSAAAAVTTTVPTATAALLLHLPELPSQVKDKILSLELMGVDYGRALELNPALRDAAPESIHAVVSFLQSRGLQFKDLGRVFGMCPSVLTASVRAHLRPIFAFLSDDLGVPEAAHRRVVIKCPRVLACSVRDQLRPALIYLRRLGFRDGRALALQDPILLVSSVERTLAPKLEFLAGLGMSRDDAIAMVLRCPALFTFSIERNYKPKFEYLVDAMGGGVEDVKAFPQYFAFSLEKRIMPRHRAAEEAGVALPLPDMLKATDEEFAEMIEKEKRLQEQTEATD</sequence>
<dbReference type="OMA" id="FAANEHR"/>
<reference evidence="4" key="2">
    <citation type="submission" date="2018-08" db="UniProtKB">
        <authorList>
            <consortium name="EnsemblPlants"/>
        </authorList>
    </citation>
    <scope>IDENTIFICATION</scope>
    <source>
        <strain evidence="4">Yugu1</strain>
    </source>
</reference>
<dbReference type="AlphaFoldDB" id="K4AAX8"/>
<gene>
    <name evidence="4" type="primary">LOC101770814</name>
</gene>
<evidence type="ECO:0000256" key="3">
    <source>
        <dbReference type="ARBA" id="ARBA00022946"/>
    </source>
</evidence>
<dbReference type="GO" id="GO:0009507">
    <property type="term" value="C:chloroplast"/>
    <property type="evidence" value="ECO:0000318"/>
    <property type="project" value="GO_Central"/>
</dbReference>
<evidence type="ECO:0000256" key="2">
    <source>
        <dbReference type="ARBA" id="ARBA00022472"/>
    </source>
</evidence>
<dbReference type="STRING" id="4555.K4AAX8"/>
<dbReference type="GO" id="GO:0003676">
    <property type="term" value="F:nucleic acid binding"/>
    <property type="evidence" value="ECO:0007669"/>
    <property type="project" value="InterPro"/>
</dbReference>
<evidence type="ECO:0000256" key="1">
    <source>
        <dbReference type="ARBA" id="ARBA00007692"/>
    </source>
</evidence>
<dbReference type="InterPro" id="IPR038538">
    <property type="entry name" value="MTERF_sf"/>
</dbReference>
<reference evidence="5" key="1">
    <citation type="journal article" date="2012" name="Nat. Biotechnol.">
        <title>Reference genome sequence of the model plant Setaria.</title>
        <authorList>
            <person name="Bennetzen J.L."/>
            <person name="Schmutz J."/>
            <person name="Wang H."/>
            <person name="Percifield R."/>
            <person name="Hawkins J."/>
            <person name="Pontaroli A.C."/>
            <person name="Estep M."/>
            <person name="Feng L."/>
            <person name="Vaughn J.N."/>
            <person name="Grimwood J."/>
            <person name="Jenkins J."/>
            <person name="Barry K."/>
            <person name="Lindquist E."/>
            <person name="Hellsten U."/>
            <person name="Deshpande S."/>
            <person name="Wang X."/>
            <person name="Wu X."/>
            <person name="Mitros T."/>
            <person name="Triplett J."/>
            <person name="Yang X."/>
            <person name="Ye C.Y."/>
            <person name="Mauro-Herrera M."/>
            <person name="Wang L."/>
            <person name="Li P."/>
            <person name="Sharma M."/>
            <person name="Sharma R."/>
            <person name="Ronald P.C."/>
            <person name="Panaud O."/>
            <person name="Kellogg E.A."/>
            <person name="Brutnell T.P."/>
            <person name="Doust A.N."/>
            <person name="Tuskan G.A."/>
            <person name="Rokhsar D."/>
            <person name="Devos K.M."/>
        </authorList>
    </citation>
    <scope>NUCLEOTIDE SEQUENCE [LARGE SCALE GENOMIC DNA]</scope>
    <source>
        <strain evidence="5">cv. Yugu1</strain>
    </source>
</reference>
<name>K4AAX8_SETIT</name>
<dbReference type="FunCoup" id="K4AAX8">
    <property type="interactions" value="1626"/>
</dbReference>
<accession>K4AAX8</accession>
<dbReference type="PANTHER" id="PTHR13068">
    <property type="entry name" value="CGI-12 PROTEIN-RELATED"/>
    <property type="match status" value="1"/>
</dbReference>
<dbReference type="Gramene" id="KQK86795">
    <property type="protein sequence ID" value="KQK86795"/>
    <property type="gene ID" value="SETIT_036035mg"/>
</dbReference>
<dbReference type="EMBL" id="AGNK02005333">
    <property type="status" value="NOT_ANNOTATED_CDS"/>
    <property type="molecule type" value="Genomic_DNA"/>
</dbReference>
<dbReference type="PANTHER" id="PTHR13068:SF78">
    <property type="entry name" value="MITOCHONDRIAL TRANSCRIPTION TERMINATION FACTOR FAMILY PROTEIN"/>
    <property type="match status" value="1"/>
</dbReference>
<dbReference type="GO" id="GO:0006353">
    <property type="term" value="P:DNA-templated transcription termination"/>
    <property type="evidence" value="ECO:0007669"/>
    <property type="project" value="UniProtKB-KW"/>
</dbReference>
<keyword evidence="2" id="KW-0806">Transcription termination</keyword>
<dbReference type="Proteomes" id="UP000004995">
    <property type="component" value="Unassembled WGS sequence"/>
</dbReference>
<dbReference type="InterPro" id="IPR003690">
    <property type="entry name" value="MTERF"/>
</dbReference>
<organism evidence="4 5">
    <name type="scientific">Setaria italica</name>
    <name type="common">Foxtail millet</name>
    <name type="synonym">Panicum italicum</name>
    <dbReference type="NCBI Taxonomy" id="4555"/>
    <lineage>
        <taxon>Eukaryota</taxon>
        <taxon>Viridiplantae</taxon>
        <taxon>Streptophyta</taxon>
        <taxon>Embryophyta</taxon>
        <taxon>Tracheophyta</taxon>
        <taxon>Spermatophyta</taxon>
        <taxon>Magnoliopsida</taxon>
        <taxon>Liliopsida</taxon>
        <taxon>Poales</taxon>
        <taxon>Poaceae</taxon>
        <taxon>PACMAD clade</taxon>
        <taxon>Panicoideae</taxon>
        <taxon>Panicodae</taxon>
        <taxon>Paniceae</taxon>
        <taxon>Cenchrinae</taxon>
        <taxon>Setaria</taxon>
    </lineage>
</organism>
<proteinExistence type="inferred from homology"/>
<dbReference type="InParanoid" id="K4AAX8"/>
<keyword evidence="5" id="KW-1185">Reference proteome</keyword>
<dbReference type="Pfam" id="PF02536">
    <property type="entry name" value="mTERF"/>
    <property type="match status" value="2"/>
</dbReference>
<keyword evidence="3" id="KW-0809">Transit peptide</keyword>